<keyword evidence="1" id="KW-0732">Signal</keyword>
<dbReference type="Proteomes" id="UP000260812">
    <property type="component" value="Unassembled WGS sequence"/>
</dbReference>
<dbReference type="Gene3D" id="3.40.190.10">
    <property type="entry name" value="Periplasmic binding protein-like II"/>
    <property type="match status" value="1"/>
</dbReference>
<dbReference type="PANTHER" id="PTHR43649">
    <property type="entry name" value="ARABINOSE-BINDING PROTEIN-RELATED"/>
    <property type="match status" value="1"/>
</dbReference>
<accession>A0A3E3I6R5</accession>
<proteinExistence type="predicted"/>
<dbReference type="InterPro" id="IPR006059">
    <property type="entry name" value="SBP"/>
</dbReference>
<dbReference type="PANTHER" id="PTHR43649:SF12">
    <property type="entry name" value="DIACETYLCHITOBIOSE BINDING PROTEIN DASA"/>
    <property type="match status" value="1"/>
</dbReference>
<gene>
    <name evidence="2" type="ORF">DXC51_09305</name>
</gene>
<dbReference type="AlphaFoldDB" id="A0A3E3I6R5"/>
<evidence type="ECO:0000256" key="1">
    <source>
        <dbReference type="SAM" id="SignalP"/>
    </source>
</evidence>
<organism evidence="2 3">
    <name type="scientific">Eisenbergiella massiliensis</name>
    <dbReference type="NCBI Taxonomy" id="1720294"/>
    <lineage>
        <taxon>Bacteria</taxon>
        <taxon>Bacillati</taxon>
        <taxon>Bacillota</taxon>
        <taxon>Clostridia</taxon>
        <taxon>Lachnospirales</taxon>
        <taxon>Lachnospiraceae</taxon>
        <taxon>Eisenbergiella</taxon>
    </lineage>
</organism>
<feature type="signal peptide" evidence="1">
    <location>
        <begin position="1"/>
        <end position="22"/>
    </location>
</feature>
<sequence>MKQKIKHFLILTIFLLSLSFLASCQKVQKEQDTQYSDSQPAGKQKIICYDVTVSAPYMEDLVKVFNAQSSTTEVEMRYLEDSEYEDRLNKLLEEGGQADVIWLRQPSKSNRMAEAGQLFDLSQLVGGSTLDISKYGQSLDIVKLDESIYSLPFIQNIWLLFYNRDIFDGLHVDYPGQMTWEEYADLAARIDGTAPDGQKRWGGYLPIWVPNLGALELGEYLYDDELPATKEFLQLMDRLYNQDHSHPNPVEMEEIYTPGYEAFLDGGIGMMINGDWTIQILQNLEASGTVSCRWDAAPLPLSEGVEPGTSVGSNSYLAVYSGSSYPENAFEFLEFACGEEGASILASHYCFPSYFTEEGRESYKQNAGAIHVNFFFDAILQNEEGKHVLYQDLRDIFDKEAASYLKGEKTLDQTMKDYLKERNNLNRN</sequence>
<dbReference type="RefSeq" id="WP_117544346.1">
    <property type="nucleotide sequence ID" value="NZ_JBKUNB010000014.1"/>
</dbReference>
<reference evidence="2 3" key="1">
    <citation type="submission" date="2018-08" db="EMBL/GenBank/DDBJ databases">
        <title>A genome reference for cultivated species of the human gut microbiota.</title>
        <authorList>
            <person name="Zou Y."/>
            <person name="Xue W."/>
            <person name="Luo G."/>
        </authorList>
    </citation>
    <scope>NUCLEOTIDE SEQUENCE [LARGE SCALE GENOMIC DNA]</scope>
    <source>
        <strain evidence="2 3">TF05-5AC</strain>
    </source>
</reference>
<dbReference type="EMBL" id="QVLV01000005">
    <property type="protein sequence ID" value="RGE61739.1"/>
    <property type="molecule type" value="Genomic_DNA"/>
</dbReference>
<dbReference type="InterPro" id="IPR050490">
    <property type="entry name" value="Bact_solute-bd_prot1"/>
</dbReference>
<dbReference type="Pfam" id="PF01547">
    <property type="entry name" value="SBP_bac_1"/>
    <property type="match status" value="1"/>
</dbReference>
<dbReference type="PROSITE" id="PS51257">
    <property type="entry name" value="PROKAR_LIPOPROTEIN"/>
    <property type="match status" value="1"/>
</dbReference>
<dbReference type="SUPFAM" id="SSF53850">
    <property type="entry name" value="Periplasmic binding protein-like II"/>
    <property type="match status" value="1"/>
</dbReference>
<evidence type="ECO:0000313" key="3">
    <source>
        <dbReference type="Proteomes" id="UP000260812"/>
    </source>
</evidence>
<comment type="caution">
    <text evidence="2">The sequence shown here is derived from an EMBL/GenBank/DDBJ whole genome shotgun (WGS) entry which is preliminary data.</text>
</comment>
<protein>
    <submittedName>
        <fullName evidence="2">Extracellular solute-binding protein</fullName>
    </submittedName>
</protein>
<name>A0A3E3I6R5_9FIRM</name>
<evidence type="ECO:0000313" key="2">
    <source>
        <dbReference type="EMBL" id="RGE61739.1"/>
    </source>
</evidence>
<dbReference type="GeneID" id="97987071"/>
<feature type="chain" id="PRO_5038333149" evidence="1">
    <location>
        <begin position="23"/>
        <end position="428"/>
    </location>
</feature>
<keyword evidence="3" id="KW-1185">Reference proteome</keyword>